<sequence>MRTSVSLALKAIVMIALAALVAPTATSAADREHYDLLLRGGRVVDGTGAPWYNADVAIKGGRVAAIGRLKEADADRTLDVKGLIVAPGFIDMMGQTGASFLSDPRSADNLLRQGITTINAGEGSSDAPLGGKVAESAGWKTMAEFFDRLDKAGMPMNVAQTVGHTQVRRIVLGDTDRKATAEELEQMKALVREAMEAGAIGVSTALIYPPAVYAPTEEIVELARVAGSYGGGYYTHMRNEGDRLLEAIDEALAIGRSAGTPVHIFHLKAAGRANWPKMEQAIARIKAARAGGQQVAADIYPYINNGLGITALIHPRHSAEGDEALKRKLADPAARAQIKREIETEGGWENWYRHVGSDWDKIVLIQINAKPYASHNGETLAAIAKAEGKDPWDVFFEIAQAGAAALPQSMTEANVIRAMREEFVSFCTDMGPAGGPAVLGHPRGYGAFPRIIARYVRDLGILSLEQAIHRMTAVAANELRLYDRGRITPGAAADLVIFDLDRTRDQSTFANPNLPAEGIIHVLVNGLPVIESGAPTTARPGRVLRRGATPQ</sequence>
<dbReference type="AlphaFoldDB" id="A0AAU7CHY8"/>
<evidence type="ECO:0000313" key="3">
    <source>
        <dbReference type="EMBL" id="XBH05137.1"/>
    </source>
</evidence>
<dbReference type="CDD" id="cd01297">
    <property type="entry name" value="D-aminoacylase"/>
    <property type="match status" value="1"/>
</dbReference>
<keyword evidence="3" id="KW-0378">Hydrolase</keyword>
<proteinExistence type="predicted"/>
<feature type="chain" id="PRO_5043806286" evidence="1">
    <location>
        <begin position="19"/>
        <end position="551"/>
    </location>
</feature>
<dbReference type="Pfam" id="PF07969">
    <property type="entry name" value="Amidohydro_3"/>
    <property type="match status" value="1"/>
</dbReference>
<dbReference type="InterPro" id="IPR011059">
    <property type="entry name" value="Metal-dep_hydrolase_composite"/>
</dbReference>
<dbReference type="GO" id="GO:0016812">
    <property type="term" value="F:hydrolase activity, acting on carbon-nitrogen (but not peptide) bonds, in cyclic amides"/>
    <property type="evidence" value="ECO:0007669"/>
    <property type="project" value="TreeGrafter"/>
</dbReference>
<dbReference type="PANTHER" id="PTHR11647">
    <property type="entry name" value="HYDRANTOINASE/DIHYDROPYRIMIDINASE FAMILY MEMBER"/>
    <property type="match status" value="1"/>
</dbReference>
<protein>
    <submittedName>
        <fullName evidence="3">D-aminoacylase</fullName>
        <ecNumber evidence="3">3.5.1.-</ecNumber>
    </submittedName>
</protein>
<reference evidence="3" key="1">
    <citation type="submission" date="2024-05" db="EMBL/GenBank/DDBJ databases">
        <title>Planctomycetes of the genus Singulisphaera possess chitinolytic capabilities.</title>
        <authorList>
            <person name="Ivanova A."/>
        </authorList>
    </citation>
    <scope>NUCLEOTIDE SEQUENCE</scope>
    <source>
        <strain evidence="3">Ch08T</strain>
    </source>
</reference>
<feature type="domain" description="Amidohydrolase 3" evidence="2">
    <location>
        <begin position="77"/>
        <end position="529"/>
    </location>
</feature>
<dbReference type="GO" id="GO:0005829">
    <property type="term" value="C:cytosol"/>
    <property type="evidence" value="ECO:0007669"/>
    <property type="project" value="TreeGrafter"/>
</dbReference>
<dbReference type="InterPro" id="IPR050378">
    <property type="entry name" value="Metallo-dep_Hydrolases_sf"/>
</dbReference>
<dbReference type="SUPFAM" id="SSF51556">
    <property type="entry name" value="Metallo-dependent hydrolases"/>
    <property type="match status" value="1"/>
</dbReference>
<dbReference type="PANTHER" id="PTHR11647:SF1">
    <property type="entry name" value="COLLAPSIN RESPONSE MEDIATOR PROTEIN"/>
    <property type="match status" value="1"/>
</dbReference>
<dbReference type="EMBL" id="CP155447">
    <property type="protein sequence ID" value="XBH05137.1"/>
    <property type="molecule type" value="Genomic_DNA"/>
</dbReference>
<dbReference type="InterPro" id="IPR013108">
    <property type="entry name" value="Amidohydro_3"/>
</dbReference>
<organism evidence="3">
    <name type="scientific">Singulisphaera sp. Ch08</name>
    <dbReference type="NCBI Taxonomy" id="3120278"/>
    <lineage>
        <taxon>Bacteria</taxon>
        <taxon>Pseudomonadati</taxon>
        <taxon>Planctomycetota</taxon>
        <taxon>Planctomycetia</taxon>
        <taxon>Isosphaerales</taxon>
        <taxon>Isosphaeraceae</taxon>
        <taxon>Singulisphaera</taxon>
    </lineage>
</organism>
<gene>
    <name evidence="3" type="ORF">V5E97_03705</name>
</gene>
<evidence type="ECO:0000259" key="2">
    <source>
        <dbReference type="Pfam" id="PF07969"/>
    </source>
</evidence>
<dbReference type="Gene3D" id="3.20.20.140">
    <property type="entry name" value="Metal-dependent hydrolases"/>
    <property type="match status" value="1"/>
</dbReference>
<dbReference type="Gene3D" id="2.30.40.10">
    <property type="entry name" value="Urease, subunit C, domain 1"/>
    <property type="match status" value="1"/>
</dbReference>
<keyword evidence="1" id="KW-0732">Signal</keyword>
<accession>A0AAU7CHY8</accession>
<name>A0AAU7CHY8_9BACT</name>
<dbReference type="GO" id="GO:0016811">
    <property type="term" value="F:hydrolase activity, acting on carbon-nitrogen (but not peptide) bonds, in linear amides"/>
    <property type="evidence" value="ECO:0007669"/>
    <property type="project" value="InterPro"/>
</dbReference>
<dbReference type="RefSeq" id="WP_406697938.1">
    <property type="nucleotide sequence ID" value="NZ_CP155447.1"/>
</dbReference>
<dbReference type="EC" id="3.5.1.-" evidence="3"/>
<dbReference type="Gene3D" id="3.30.1490.130">
    <property type="entry name" value="D-aminoacylase. Domain 3"/>
    <property type="match status" value="1"/>
</dbReference>
<feature type="signal peptide" evidence="1">
    <location>
        <begin position="1"/>
        <end position="18"/>
    </location>
</feature>
<evidence type="ECO:0000256" key="1">
    <source>
        <dbReference type="SAM" id="SignalP"/>
    </source>
</evidence>
<dbReference type="SUPFAM" id="SSF51338">
    <property type="entry name" value="Composite domain of metallo-dependent hydrolases"/>
    <property type="match status" value="1"/>
</dbReference>
<dbReference type="InterPro" id="IPR032466">
    <property type="entry name" value="Metal_Hydrolase"/>
</dbReference>
<dbReference type="InterPro" id="IPR023100">
    <property type="entry name" value="D-aminoacylase_insert_dom_sf"/>
</dbReference>